<dbReference type="Pfam" id="PF13176">
    <property type="entry name" value="TPR_7"/>
    <property type="match status" value="1"/>
</dbReference>
<dbReference type="RefSeq" id="WP_345029663.1">
    <property type="nucleotide sequence ID" value="NZ_BAABEY010000025.1"/>
</dbReference>
<feature type="repeat" description="TPR" evidence="1">
    <location>
        <begin position="190"/>
        <end position="223"/>
    </location>
</feature>
<keyword evidence="1" id="KW-0802">TPR repeat</keyword>
<gene>
    <name evidence="5" type="ORF">GCM10023091_25250</name>
</gene>
<evidence type="ECO:0000313" key="5">
    <source>
        <dbReference type="EMBL" id="GAA4440925.1"/>
    </source>
</evidence>
<dbReference type="Gene3D" id="1.25.40.10">
    <property type="entry name" value="Tetratricopeptide repeat domain"/>
    <property type="match status" value="2"/>
</dbReference>
<keyword evidence="6" id="KW-1185">Reference proteome</keyword>
<organism evidence="5 6">
    <name type="scientific">Ravibacter arvi</name>
    <dbReference type="NCBI Taxonomy" id="2051041"/>
    <lineage>
        <taxon>Bacteria</taxon>
        <taxon>Pseudomonadati</taxon>
        <taxon>Bacteroidota</taxon>
        <taxon>Cytophagia</taxon>
        <taxon>Cytophagales</taxon>
        <taxon>Spirosomataceae</taxon>
        <taxon>Ravibacter</taxon>
    </lineage>
</organism>
<dbReference type="Pfam" id="PF12770">
    <property type="entry name" value="CHAT"/>
    <property type="match status" value="1"/>
</dbReference>
<reference evidence="6" key="1">
    <citation type="journal article" date="2019" name="Int. J. Syst. Evol. Microbiol.">
        <title>The Global Catalogue of Microorganisms (GCM) 10K type strain sequencing project: providing services to taxonomists for standard genome sequencing and annotation.</title>
        <authorList>
            <consortium name="The Broad Institute Genomics Platform"/>
            <consortium name="The Broad Institute Genome Sequencing Center for Infectious Disease"/>
            <person name="Wu L."/>
            <person name="Ma J."/>
        </authorList>
    </citation>
    <scope>NUCLEOTIDE SEQUENCE [LARGE SCALE GENOMIC DNA]</scope>
    <source>
        <strain evidence="6">JCM 31920</strain>
    </source>
</reference>
<dbReference type="PROSITE" id="PS50005">
    <property type="entry name" value="TPR"/>
    <property type="match status" value="2"/>
</dbReference>
<dbReference type="Proteomes" id="UP001501508">
    <property type="component" value="Unassembled WGS sequence"/>
</dbReference>
<feature type="chain" id="PRO_5046220190" evidence="3">
    <location>
        <begin position="24"/>
        <end position="937"/>
    </location>
</feature>
<dbReference type="Pfam" id="PF13424">
    <property type="entry name" value="TPR_12"/>
    <property type="match status" value="1"/>
</dbReference>
<dbReference type="PANTHER" id="PTHR10098:SF108">
    <property type="entry name" value="TETRATRICOPEPTIDE REPEAT PROTEIN 28"/>
    <property type="match status" value="1"/>
</dbReference>
<dbReference type="EMBL" id="BAABEY010000025">
    <property type="protein sequence ID" value="GAA4440925.1"/>
    <property type="molecule type" value="Genomic_DNA"/>
</dbReference>
<name>A0ABP8M2B1_9BACT</name>
<dbReference type="InterPro" id="IPR011990">
    <property type="entry name" value="TPR-like_helical_dom_sf"/>
</dbReference>
<sequence>MNTGKILVWALMLILAPVSGTTAAEKDLQKKFRDAVEAEDYDLIFRFGRPLTRELIAGNQMEAASLAYREMASACFFRGEFSQAVAYCASGLALLNNSKSPALAFKHTSTISQCYASLSLIDSAGYWFMKSEELLDHYPFIQKQDASFVKAFYNNLGAFHLQQQDTRQALLYYEKALDLAIQKKDKRATGVAYNSLANYYFHVADYDQAKAYYQTAITLFDPESIDKCWALLSLSHNEFQRKQYKKSLSYAKESRELYQVIIRNHPAAEHLLLEKHQLIRLSECYYRLERLDDAKTSCHQCIKLFGDVEYNRSEELAYCHLGLGRIYESKKNWDAALKSYQQALIASSISFCNYSFRHNPPTDDVLSSRALLDILTQKAGCLQKIPENLAGCENYEALAFDAYKRAVDEAEKLRKNMSMEASKLFFTERLRSVFDDAIALGYRISHKEQTNKKRWIENTIMLAERSRRVALTDVLHERYIKPLAFSSQVLEKEMLLRKNIAKSRIDYANEPDNARRDSIRLSMINEQVMLRKLLRQLEIDNPGYLAQRHHDPLMSVSKIRSKLDDNTAYLGYYFAKDHYYIYVITHKSTWISRLEIPVIFDRRLDQLQQALTTDPLLNSFAGADAVEKLYAQLIAPAYEHLRNYQRWFIVRDGRLNLIPFEVLREKGKKNPLTTSHGISYLPGADFLTLPSGNNRTITNMIGFAPYHKPQYADSASWLPRTENEIRSTSNLFFLGPEATKEQFLKIIGQADALHLATHAQYNDSIPENSYLSFSLTEANNRLFSHEIAGLPLGHIKLAILSFCDAERGKIHNGEGMLSLARAFRLAGCPGMLATTWKADDKITSYLVETFYAHLKAGESPDIALKRARSDYFASELGNAHNHPYYWANLIYIGDTSPLFSPALPFVKELIYYGVVPLFLLLLTFYHYRRKAQKTKPV</sequence>
<keyword evidence="2" id="KW-1133">Transmembrane helix</keyword>
<proteinExistence type="predicted"/>
<protein>
    <submittedName>
        <fullName evidence="5">CHAT domain-containing protein</fullName>
    </submittedName>
</protein>
<feature type="signal peptide" evidence="3">
    <location>
        <begin position="1"/>
        <end position="23"/>
    </location>
</feature>
<evidence type="ECO:0000256" key="1">
    <source>
        <dbReference type="PROSITE-ProRule" id="PRU00339"/>
    </source>
</evidence>
<accession>A0ABP8M2B1</accession>
<comment type="caution">
    <text evidence="5">The sequence shown here is derived from an EMBL/GenBank/DDBJ whole genome shotgun (WGS) entry which is preliminary data.</text>
</comment>
<feature type="domain" description="CHAT" evidence="4">
    <location>
        <begin position="626"/>
        <end position="894"/>
    </location>
</feature>
<feature type="transmembrane region" description="Helical" evidence="2">
    <location>
        <begin position="909"/>
        <end position="927"/>
    </location>
</feature>
<keyword evidence="2" id="KW-0812">Transmembrane</keyword>
<dbReference type="SUPFAM" id="SSF48452">
    <property type="entry name" value="TPR-like"/>
    <property type="match status" value="2"/>
</dbReference>
<evidence type="ECO:0000256" key="3">
    <source>
        <dbReference type="SAM" id="SignalP"/>
    </source>
</evidence>
<evidence type="ECO:0000256" key="2">
    <source>
        <dbReference type="SAM" id="Phobius"/>
    </source>
</evidence>
<dbReference type="SMART" id="SM00028">
    <property type="entry name" value="TPR"/>
    <property type="match status" value="5"/>
</dbReference>
<keyword evidence="2" id="KW-0472">Membrane</keyword>
<evidence type="ECO:0000313" key="6">
    <source>
        <dbReference type="Proteomes" id="UP001501508"/>
    </source>
</evidence>
<evidence type="ECO:0000259" key="4">
    <source>
        <dbReference type="Pfam" id="PF12770"/>
    </source>
</evidence>
<dbReference type="InterPro" id="IPR019734">
    <property type="entry name" value="TPR_rpt"/>
</dbReference>
<feature type="repeat" description="TPR" evidence="1">
    <location>
        <begin position="150"/>
        <end position="183"/>
    </location>
</feature>
<dbReference type="InterPro" id="IPR024983">
    <property type="entry name" value="CHAT_dom"/>
</dbReference>
<keyword evidence="3" id="KW-0732">Signal</keyword>
<dbReference type="PANTHER" id="PTHR10098">
    <property type="entry name" value="RAPSYN-RELATED"/>
    <property type="match status" value="1"/>
</dbReference>